<dbReference type="RefSeq" id="WP_320001891.1">
    <property type="nucleotide sequence ID" value="NZ_CP138348.1"/>
</dbReference>
<organism evidence="1">
    <name type="scientific">Cyanobacterium aponinum AL20115</name>
    <dbReference type="NCBI Taxonomy" id="3090662"/>
    <lineage>
        <taxon>Bacteria</taxon>
        <taxon>Bacillati</taxon>
        <taxon>Cyanobacteriota</taxon>
        <taxon>Cyanophyceae</taxon>
        <taxon>Oscillatoriophycideae</taxon>
        <taxon>Chroococcales</taxon>
        <taxon>Geminocystaceae</taxon>
        <taxon>Cyanobacterium</taxon>
    </lineage>
</organism>
<gene>
    <name evidence="1" type="ORF">SAY89_03855</name>
</gene>
<accession>A0AAF0ZCJ2</accession>
<name>A0AAF0ZCJ2_9CHRO</name>
<dbReference type="EMBL" id="CP138348">
    <property type="protein sequence ID" value="WPF89418.1"/>
    <property type="molecule type" value="Genomic_DNA"/>
</dbReference>
<evidence type="ECO:0000313" key="1">
    <source>
        <dbReference type="EMBL" id="WPF89418.1"/>
    </source>
</evidence>
<reference evidence="1" key="1">
    <citation type="submission" date="2023-11" db="EMBL/GenBank/DDBJ databases">
        <title>Genome sequence of Cyanobacterium aponinum BCRC AL20115.</title>
        <authorList>
            <person name="Chang H.-Y."/>
            <person name="Lin K.-M."/>
            <person name="Hsueh H.-T."/>
            <person name="Chu H.-A."/>
            <person name="Kuo C.-H."/>
        </authorList>
    </citation>
    <scope>NUCLEOTIDE SEQUENCE</scope>
    <source>
        <strain evidence="1">AL20115</strain>
    </source>
</reference>
<sequence length="117" mass="13580">MPEKRTNKVIKFTAHPNIDKALREYCKENNVLLSDVLKLILLDFLYNAKTSSPLVKSYIKRMYKEDLMPSPQSPKQSDLHKNYDLMQIMIKHVSDPEISEIVEKILEDDPTNGMDTV</sequence>
<proteinExistence type="predicted"/>
<dbReference type="AlphaFoldDB" id="A0AAF0ZCJ2"/>
<protein>
    <submittedName>
        <fullName evidence="1">Uncharacterized protein</fullName>
    </submittedName>
</protein>